<evidence type="ECO:0000256" key="1">
    <source>
        <dbReference type="ARBA" id="ARBA00004123"/>
    </source>
</evidence>
<dbReference type="GO" id="GO:0045944">
    <property type="term" value="P:positive regulation of transcription by RNA polymerase II"/>
    <property type="evidence" value="ECO:0007669"/>
    <property type="project" value="TreeGrafter"/>
</dbReference>
<keyword evidence="3" id="KW-0238">DNA-binding</keyword>
<gene>
    <name evidence="8" type="ORF">BDV29DRAFT_190492</name>
</gene>
<evidence type="ECO:0000256" key="6">
    <source>
        <dbReference type="SAM" id="MobiDB-lite"/>
    </source>
</evidence>
<dbReference type="GO" id="GO:0000981">
    <property type="term" value="F:DNA-binding transcription factor activity, RNA polymerase II-specific"/>
    <property type="evidence" value="ECO:0007669"/>
    <property type="project" value="InterPro"/>
</dbReference>
<feature type="compositionally biased region" description="Polar residues" evidence="6">
    <location>
        <begin position="89"/>
        <end position="105"/>
    </location>
</feature>
<reference evidence="8 9" key="1">
    <citation type="submission" date="2019-04" db="EMBL/GenBank/DDBJ databases">
        <title>Friends and foes A comparative genomics study of 23 Aspergillus species from section Flavi.</title>
        <authorList>
            <consortium name="DOE Joint Genome Institute"/>
            <person name="Kjaerbolling I."/>
            <person name="Vesth T."/>
            <person name="Frisvad J.C."/>
            <person name="Nybo J.L."/>
            <person name="Theobald S."/>
            <person name="Kildgaard S."/>
            <person name="Isbrandt T."/>
            <person name="Kuo A."/>
            <person name="Sato A."/>
            <person name="Lyhne E.K."/>
            <person name="Kogle M.E."/>
            <person name="Wiebenga A."/>
            <person name="Kun R.S."/>
            <person name="Lubbers R.J."/>
            <person name="Makela M.R."/>
            <person name="Barry K."/>
            <person name="Chovatia M."/>
            <person name="Clum A."/>
            <person name="Daum C."/>
            <person name="Haridas S."/>
            <person name="He G."/>
            <person name="LaButti K."/>
            <person name="Lipzen A."/>
            <person name="Mondo S."/>
            <person name="Riley R."/>
            <person name="Salamov A."/>
            <person name="Simmons B.A."/>
            <person name="Magnuson J.K."/>
            <person name="Henrissat B."/>
            <person name="Mortensen U.H."/>
            <person name="Larsen T.O."/>
            <person name="Devries R.P."/>
            <person name="Grigoriev I.V."/>
            <person name="Machida M."/>
            <person name="Baker S.E."/>
            <person name="Andersen M.R."/>
        </authorList>
    </citation>
    <scope>NUCLEOTIDE SEQUENCE [LARGE SCALE GENOMIC DNA]</scope>
    <source>
        <strain evidence="8 9">CBS 151.66</strain>
    </source>
</reference>
<dbReference type="EMBL" id="ML732200">
    <property type="protein sequence ID" value="KAB8075028.1"/>
    <property type="molecule type" value="Genomic_DNA"/>
</dbReference>
<feature type="region of interest" description="Disordered" evidence="6">
    <location>
        <begin position="1"/>
        <end position="28"/>
    </location>
</feature>
<organism evidence="8 9">
    <name type="scientific">Aspergillus leporis</name>
    <dbReference type="NCBI Taxonomy" id="41062"/>
    <lineage>
        <taxon>Eukaryota</taxon>
        <taxon>Fungi</taxon>
        <taxon>Dikarya</taxon>
        <taxon>Ascomycota</taxon>
        <taxon>Pezizomycotina</taxon>
        <taxon>Eurotiomycetes</taxon>
        <taxon>Eurotiomycetidae</taxon>
        <taxon>Eurotiales</taxon>
        <taxon>Aspergillaceae</taxon>
        <taxon>Aspergillus</taxon>
        <taxon>Aspergillus subgen. Circumdati</taxon>
    </lineage>
</organism>
<accession>A0A5N5X2K1</accession>
<proteinExistence type="predicted"/>
<name>A0A5N5X2K1_9EURO</name>
<evidence type="ECO:0000313" key="8">
    <source>
        <dbReference type="EMBL" id="KAB8075028.1"/>
    </source>
</evidence>
<feature type="region of interest" description="Disordered" evidence="6">
    <location>
        <begin position="365"/>
        <end position="389"/>
    </location>
</feature>
<evidence type="ECO:0000256" key="4">
    <source>
        <dbReference type="ARBA" id="ARBA00023163"/>
    </source>
</evidence>
<evidence type="ECO:0000256" key="5">
    <source>
        <dbReference type="ARBA" id="ARBA00023242"/>
    </source>
</evidence>
<keyword evidence="4" id="KW-0804">Transcription</keyword>
<evidence type="ECO:0000256" key="2">
    <source>
        <dbReference type="ARBA" id="ARBA00023015"/>
    </source>
</evidence>
<comment type="subcellular location">
    <subcellularLocation>
        <location evidence="1">Nucleus</location>
    </subcellularLocation>
</comment>
<keyword evidence="5" id="KW-0539">Nucleus</keyword>
<dbReference type="Pfam" id="PF00172">
    <property type="entry name" value="Zn_clus"/>
    <property type="match status" value="1"/>
</dbReference>
<evidence type="ECO:0000256" key="3">
    <source>
        <dbReference type="ARBA" id="ARBA00023125"/>
    </source>
</evidence>
<dbReference type="OrthoDB" id="10261408at2759"/>
<feature type="domain" description="Zn(2)-C6 fungal-type" evidence="7">
    <location>
        <begin position="34"/>
        <end position="64"/>
    </location>
</feature>
<dbReference type="GO" id="GO:0043565">
    <property type="term" value="F:sequence-specific DNA binding"/>
    <property type="evidence" value="ECO:0007669"/>
    <property type="project" value="TreeGrafter"/>
</dbReference>
<evidence type="ECO:0000259" key="7">
    <source>
        <dbReference type="PROSITE" id="PS50048"/>
    </source>
</evidence>
<dbReference type="PANTHER" id="PTHR47540">
    <property type="entry name" value="THIAMINE REPRESSIBLE GENES REGULATORY PROTEIN THI5"/>
    <property type="match status" value="1"/>
</dbReference>
<dbReference type="SMART" id="SM00066">
    <property type="entry name" value="GAL4"/>
    <property type="match status" value="1"/>
</dbReference>
<dbReference type="PROSITE" id="PS50048">
    <property type="entry name" value="ZN2_CY6_FUNGAL_2"/>
    <property type="match status" value="1"/>
</dbReference>
<dbReference type="GO" id="GO:0008270">
    <property type="term" value="F:zinc ion binding"/>
    <property type="evidence" value="ECO:0007669"/>
    <property type="project" value="InterPro"/>
</dbReference>
<dbReference type="InterPro" id="IPR051711">
    <property type="entry name" value="Stress_Response_Reg"/>
</dbReference>
<dbReference type="PROSITE" id="PS00463">
    <property type="entry name" value="ZN2_CY6_FUNGAL_1"/>
    <property type="match status" value="1"/>
</dbReference>
<dbReference type="PANTHER" id="PTHR47540:SF4">
    <property type="entry name" value="TRANSCRIPTION FACTOR RGLT"/>
    <property type="match status" value="1"/>
</dbReference>
<dbReference type="SUPFAM" id="SSF57701">
    <property type="entry name" value="Zn2/Cys6 DNA-binding domain"/>
    <property type="match status" value="1"/>
</dbReference>
<dbReference type="CDD" id="cd00067">
    <property type="entry name" value="GAL4"/>
    <property type="match status" value="1"/>
</dbReference>
<keyword evidence="9" id="KW-1185">Reference proteome</keyword>
<feature type="region of interest" description="Disordered" evidence="6">
    <location>
        <begin position="67"/>
        <end position="107"/>
    </location>
</feature>
<dbReference type="Proteomes" id="UP000326565">
    <property type="component" value="Unassembled WGS sequence"/>
</dbReference>
<dbReference type="InterPro" id="IPR036864">
    <property type="entry name" value="Zn2-C6_fun-type_DNA-bd_sf"/>
</dbReference>
<dbReference type="GO" id="GO:0005634">
    <property type="term" value="C:nucleus"/>
    <property type="evidence" value="ECO:0007669"/>
    <property type="project" value="UniProtKB-SubCell"/>
</dbReference>
<dbReference type="Gene3D" id="4.10.240.10">
    <property type="entry name" value="Zn(2)-C6 fungal-type DNA-binding domain"/>
    <property type="match status" value="1"/>
</dbReference>
<evidence type="ECO:0000313" key="9">
    <source>
        <dbReference type="Proteomes" id="UP000326565"/>
    </source>
</evidence>
<dbReference type="PRINTS" id="PR00755">
    <property type="entry name" value="AFLATOXINBRP"/>
</dbReference>
<dbReference type="InterPro" id="IPR001138">
    <property type="entry name" value="Zn2Cys6_DnaBD"/>
</dbReference>
<protein>
    <submittedName>
        <fullName evidence="8">C6 finger domain protein</fullName>
    </submittedName>
</protein>
<dbReference type="AlphaFoldDB" id="A0A5N5X2K1"/>
<keyword evidence="2" id="KW-0805">Transcription regulation</keyword>
<sequence length="421" mass="45601">MQRDWGQSCPIPAGDVGDHDSTATPAPSLKRHAACDECRKRKLKCSGEASGCSRCLKQSLACHYSVQKQMGRPPKKRAREDDDQIPLSGISSGESWPGTDSSQFISSSLSPESTAASDALRICAPVYSAAFSIPQTSHRLLSTDNDHNHSWQLNHEKCTEPVPATTGPWPDFSSVSAATPNPFAMPPGLSHMQSYPVTPSNSESSVSECTCLSYLYLCLSHLSSLAPFPISQHTLCSLFIATKTARAVIRCQTCPTKFATAMQNVMFTGTLLNVVADAWLRVSKTDAEELGKQAAPPAYVTVINKNSPDPTAAWKEWLRQTVRSGVIGGPADPAGSVACSDSPSLLSLVQEMEARQRMWHLGRHPLARSDNSYAGPKQSPGTGSDPRDEQNWLCIRVAKSAREVIAKFEFEPHEYPDGVVS</sequence>